<dbReference type="OrthoDB" id="40579at2759"/>
<sequence>MASLRHLLSRITSNGFSHHVIRRWYVKSLYEDALSLDTTSSSSASIECRLINGNVFTNPNVEFGSKRFYKGRVKGIVFDWGGTVVDSGVCAPIYTFVELFHNEGVVINEDEARSISGSNRMANIAQILDKEAVRKRWIEANGKEPTTEDVQRMHDNFIPQVLSSLTKYSNVIEGVAKPRTDGLIDGFFKESSGQTRTRHEIDLVLGIESTLFQIWKKFVAALGITGFTPFYGRVVHLIDQDYHMFNA</sequence>
<name>A0A7R9MAX0_9ACAR</name>
<organism evidence="1">
    <name type="scientific">Oppiella nova</name>
    <dbReference type="NCBI Taxonomy" id="334625"/>
    <lineage>
        <taxon>Eukaryota</taxon>
        <taxon>Metazoa</taxon>
        <taxon>Ecdysozoa</taxon>
        <taxon>Arthropoda</taxon>
        <taxon>Chelicerata</taxon>
        <taxon>Arachnida</taxon>
        <taxon>Acari</taxon>
        <taxon>Acariformes</taxon>
        <taxon>Sarcoptiformes</taxon>
        <taxon>Oribatida</taxon>
        <taxon>Brachypylina</taxon>
        <taxon>Oppioidea</taxon>
        <taxon>Oppiidae</taxon>
        <taxon>Oppiella</taxon>
    </lineage>
</organism>
<dbReference type="InterPro" id="IPR036412">
    <property type="entry name" value="HAD-like_sf"/>
</dbReference>
<gene>
    <name evidence="1" type="ORF">ONB1V03_LOCUS12365</name>
</gene>
<protein>
    <submittedName>
        <fullName evidence="1">Uncharacterized protein</fullName>
    </submittedName>
</protein>
<dbReference type="EMBL" id="OC924757">
    <property type="protein sequence ID" value="CAD7655722.1"/>
    <property type="molecule type" value="Genomic_DNA"/>
</dbReference>
<evidence type="ECO:0000313" key="2">
    <source>
        <dbReference type="Proteomes" id="UP000728032"/>
    </source>
</evidence>
<dbReference type="Gene3D" id="1.10.150.240">
    <property type="entry name" value="Putative phosphatase, domain 2"/>
    <property type="match status" value="1"/>
</dbReference>
<evidence type="ECO:0000313" key="1">
    <source>
        <dbReference type="EMBL" id="CAD7655722.1"/>
    </source>
</evidence>
<dbReference type="Proteomes" id="UP000728032">
    <property type="component" value="Unassembled WGS sequence"/>
</dbReference>
<dbReference type="AlphaFoldDB" id="A0A7R9MAX0"/>
<reference evidence="1" key="1">
    <citation type="submission" date="2020-11" db="EMBL/GenBank/DDBJ databases">
        <authorList>
            <person name="Tran Van P."/>
        </authorList>
    </citation>
    <scope>NUCLEOTIDE SEQUENCE</scope>
</reference>
<keyword evidence="2" id="KW-1185">Reference proteome</keyword>
<dbReference type="EMBL" id="CAJPVJ010009932">
    <property type="protein sequence ID" value="CAG2172909.1"/>
    <property type="molecule type" value="Genomic_DNA"/>
</dbReference>
<dbReference type="SUPFAM" id="SSF56784">
    <property type="entry name" value="HAD-like"/>
    <property type="match status" value="1"/>
</dbReference>
<accession>A0A7R9MAX0</accession>
<proteinExistence type="predicted"/>
<dbReference type="InterPro" id="IPR023198">
    <property type="entry name" value="PGP-like_dom2"/>
</dbReference>